<keyword evidence="5 6" id="KW-0472">Membrane</keyword>
<name>A0A1Y5PU99_9SPHN</name>
<protein>
    <submittedName>
        <fullName evidence="8">Inner membrane transporter RhtA</fullName>
    </submittedName>
</protein>
<feature type="transmembrane region" description="Helical" evidence="6">
    <location>
        <begin position="99"/>
        <end position="116"/>
    </location>
</feature>
<reference evidence="8" key="1">
    <citation type="submission" date="2016-03" db="EMBL/GenBank/DDBJ databases">
        <authorList>
            <person name="Ploux O."/>
        </authorList>
    </citation>
    <scope>NUCLEOTIDE SEQUENCE</scope>
    <source>
        <strain evidence="8">UC10</strain>
    </source>
</reference>
<organism evidence="8">
    <name type="scientific">uncultured Sphingopyxis sp</name>
    <dbReference type="NCBI Taxonomy" id="310581"/>
    <lineage>
        <taxon>Bacteria</taxon>
        <taxon>Pseudomonadati</taxon>
        <taxon>Pseudomonadota</taxon>
        <taxon>Alphaproteobacteria</taxon>
        <taxon>Sphingomonadales</taxon>
        <taxon>Sphingomonadaceae</taxon>
        <taxon>Sphingopyxis</taxon>
        <taxon>environmental samples</taxon>
    </lineage>
</organism>
<feature type="transmembrane region" description="Helical" evidence="6">
    <location>
        <begin position="173"/>
        <end position="194"/>
    </location>
</feature>
<dbReference type="InterPro" id="IPR000620">
    <property type="entry name" value="EamA_dom"/>
</dbReference>
<evidence type="ECO:0000313" key="8">
    <source>
        <dbReference type="EMBL" id="SBV33561.1"/>
    </source>
</evidence>
<feature type="domain" description="EamA" evidence="7">
    <location>
        <begin position="176"/>
        <end position="305"/>
    </location>
</feature>
<evidence type="ECO:0000256" key="5">
    <source>
        <dbReference type="ARBA" id="ARBA00023136"/>
    </source>
</evidence>
<dbReference type="SUPFAM" id="SSF103481">
    <property type="entry name" value="Multidrug resistance efflux transporter EmrE"/>
    <property type="match status" value="1"/>
</dbReference>
<sequence length="324" mass="33932">MVRRLDRAFSWLAHWSGLVQRRAPMTGPVAKSPASGKIDLLALGALFLSLVSVTGGAALAKSLFPLVGPAGTTALRLIFGAVLLSVVLRPWRLNYRDGWRSILAYGVVLGAMNLSFYNALSYIPLGIAIAIEFIGPLSVAVLTSRRRADFLWIGIAVFGLLLLLPIREGTAHLDWRGVALALFAGLCWAAYILLGKRAGAQHGPAAAAGGTIVAAVVAAPVGIIHAGAELLRPEILATGLIVGLVSSAIPYGFEMVALRRLPPNSFGTLLSAEPAVGALMGFFLLGELLTFTQWMAIGLIVISSIGTAKRGGGYATAEPPFDGE</sequence>
<evidence type="ECO:0000256" key="3">
    <source>
        <dbReference type="ARBA" id="ARBA00022692"/>
    </source>
</evidence>
<accession>A0A1Y5PU99</accession>
<dbReference type="KEGG" id="sphu:SPPYR_2441"/>
<dbReference type="PANTHER" id="PTHR32322:SF2">
    <property type="entry name" value="EAMA DOMAIN-CONTAINING PROTEIN"/>
    <property type="match status" value="1"/>
</dbReference>
<feature type="transmembrane region" description="Helical" evidence="6">
    <location>
        <begin position="122"/>
        <end position="143"/>
    </location>
</feature>
<dbReference type="GO" id="GO:0016020">
    <property type="term" value="C:membrane"/>
    <property type="evidence" value="ECO:0007669"/>
    <property type="project" value="UniProtKB-SubCell"/>
</dbReference>
<dbReference type="InterPro" id="IPR050638">
    <property type="entry name" value="AA-Vitamin_Transporters"/>
</dbReference>
<comment type="similarity">
    <text evidence="2">Belongs to the EamA transporter family.</text>
</comment>
<evidence type="ECO:0000256" key="1">
    <source>
        <dbReference type="ARBA" id="ARBA00004141"/>
    </source>
</evidence>
<feature type="transmembrane region" description="Helical" evidence="6">
    <location>
        <begin position="206"/>
        <end position="228"/>
    </location>
</feature>
<gene>
    <name evidence="8" type="primary">rhtA</name>
    <name evidence="8" type="ORF">SPPYR_2441</name>
</gene>
<dbReference type="AlphaFoldDB" id="A0A1Y5PU99"/>
<evidence type="ECO:0000256" key="6">
    <source>
        <dbReference type="SAM" id="Phobius"/>
    </source>
</evidence>
<keyword evidence="4 6" id="KW-1133">Transmembrane helix</keyword>
<feature type="transmembrane region" description="Helical" evidence="6">
    <location>
        <begin position="265"/>
        <end position="285"/>
    </location>
</feature>
<keyword evidence="3 6" id="KW-0812">Transmembrane</keyword>
<evidence type="ECO:0000256" key="2">
    <source>
        <dbReference type="ARBA" id="ARBA00007362"/>
    </source>
</evidence>
<dbReference type="EMBL" id="LT598653">
    <property type="protein sequence ID" value="SBV33561.1"/>
    <property type="molecule type" value="Genomic_DNA"/>
</dbReference>
<feature type="transmembrane region" description="Helical" evidence="6">
    <location>
        <begin position="291"/>
        <end position="308"/>
    </location>
</feature>
<feature type="transmembrane region" description="Helical" evidence="6">
    <location>
        <begin position="234"/>
        <end position="253"/>
    </location>
</feature>
<dbReference type="Pfam" id="PF00892">
    <property type="entry name" value="EamA"/>
    <property type="match status" value="1"/>
</dbReference>
<feature type="transmembrane region" description="Helical" evidence="6">
    <location>
        <begin position="40"/>
        <end position="60"/>
    </location>
</feature>
<comment type="subcellular location">
    <subcellularLocation>
        <location evidence="1">Membrane</location>
        <topology evidence="1">Multi-pass membrane protein</topology>
    </subcellularLocation>
</comment>
<dbReference type="InterPro" id="IPR037185">
    <property type="entry name" value="EmrE-like"/>
</dbReference>
<evidence type="ECO:0000259" key="7">
    <source>
        <dbReference type="Pfam" id="PF00892"/>
    </source>
</evidence>
<proteinExistence type="inferred from homology"/>
<evidence type="ECO:0000256" key="4">
    <source>
        <dbReference type="ARBA" id="ARBA00022989"/>
    </source>
</evidence>
<feature type="transmembrane region" description="Helical" evidence="6">
    <location>
        <begin position="150"/>
        <end position="167"/>
    </location>
</feature>
<dbReference type="PANTHER" id="PTHR32322">
    <property type="entry name" value="INNER MEMBRANE TRANSPORTER"/>
    <property type="match status" value="1"/>
</dbReference>
<feature type="transmembrane region" description="Helical" evidence="6">
    <location>
        <begin position="66"/>
        <end position="87"/>
    </location>
</feature>